<dbReference type="PANTHER" id="PTHR13612:SF0">
    <property type="entry name" value="ENHANCER OF MRNA-DECAPPING PROTEIN 3"/>
    <property type="match status" value="1"/>
</dbReference>
<dbReference type="InterPro" id="IPR036652">
    <property type="entry name" value="YjeF_N_dom_sf"/>
</dbReference>
<dbReference type="GO" id="GO:0000932">
    <property type="term" value="C:P-body"/>
    <property type="evidence" value="ECO:0007669"/>
    <property type="project" value="TreeGrafter"/>
</dbReference>
<evidence type="ECO:0000313" key="2">
    <source>
        <dbReference type="EMBL" id="CAD8823723.1"/>
    </source>
</evidence>
<dbReference type="GO" id="GO:0031087">
    <property type="term" value="P:deadenylation-independent decapping of nuclear-transcribed mRNA"/>
    <property type="evidence" value="ECO:0007669"/>
    <property type="project" value="TreeGrafter"/>
</dbReference>
<dbReference type="Pfam" id="PF03853">
    <property type="entry name" value="YjeF_N"/>
    <property type="match status" value="1"/>
</dbReference>
<name>A0A7S1ETJ5_9RHOD</name>
<proteinExistence type="predicted"/>
<dbReference type="SUPFAM" id="SSF64153">
    <property type="entry name" value="YjeF N-terminal domain-like"/>
    <property type="match status" value="1"/>
</dbReference>
<evidence type="ECO:0000259" key="1">
    <source>
        <dbReference type="Pfam" id="PF03853"/>
    </source>
</evidence>
<dbReference type="InterPro" id="IPR004443">
    <property type="entry name" value="YjeF_N_dom"/>
</dbReference>
<dbReference type="GO" id="GO:0033962">
    <property type="term" value="P:P-body assembly"/>
    <property type="evidence" value="ECO:0007669"/>
    <property type="project" value="TreeGrafter"/>
</dbReference>
<dbReference type="GO" id="GO:0003729">
    <property type="term" value="F:mRNA binding"/>
    <property type="evidence" value="ECO:0007669"/>
    <property type="project" value="TreeGrafter"/>
</dbReference>
<reference evidence="2" key="1">
    <citation type="submission" date="2021-01" db="EMBL/GenBank/DDBJ databases">
        <authorList>
            <person name="Corre E."/>
            <person name="Pelletier E."/>
            <person name="Niang G."/>
            <person name="Scheremetjew M."/>
            <person name="Finn R."/>
            <person name="Kale V."/>
            <person name="Holt S."/>
            <person name="Cochrane G."/>
            <person name="Meng A."/>
            <person name="Brown T."/>
            <person name="Cohen L."/>
        </authorList>
    </citation>
    <scope>NUCLEOTIDE SEQUENCE</scope>
    <source>
        <strain evidence="2">CCMP3278</strain>
    </source>
</reference>
<gene>
    <name evidence="2" type="ORF">TOLI1172_LOCUS8121</name>
</gene>
<dbReference type="PANTHER" id="PTHR13612">
    <property type="entry name" value="ENHANCER OF MRNA-DECAPPING PROTEIN 3"/>
    <property type="match status" value="1"/>
</dbReference>
<dbReference type="AlphaFoldDB" id="A0A7S1ETJ5"/>
<protein>
    <recommendedName>
        <fullName evidence="1">YjeF N-terminal domain-containing protein</fullName>
    </recommendedName>
</protein>
<accession>A0A7S1ETJ5</accession>
<dbReference type="Gene3D" id="3.40.50.10260">
    <property type="entry name" value="YjeF N-terminal domain"/>
    <property type="match status" value="1"/>
</dbReference>
<organism evidence="2">
    <name type="scientific">Timspurckia oligopyrenoides</name>
    <dbReference type="NCBI Taxonomy" id="708627"/>
    <lineage>
        <taxon>Eukaryota</taxon>
        <taxon>Rhodophyta</taxon>
        <taxon>Bangiophyceae</taxon>
        <taxon>Porphyridiales</taxon>
        <taxon>Porphyridiaceae</taxon>
        <taxon>Timspurckia</taxon>
    </lineage>
</organism>
<sequence>MYATCRLSQSVQLLFINPNCSFQTHSHKLFQQQACKNNTSNTKSRSYFSITLKSDFNNQTRHTWTRLSSTQYRKILSSFDLLSSHHYQSDCANGLIDVLSSTFGINDKSSPAHRNQPSNTPRVLVLCGPGFSGHVVLQAAAQLAARGASITLVMLDLVCEWPSTLNKKRERNQKLNLLLDLCRCSGVQVINFFPSTFAFYFDLVIDALDQFDVPIHMISDTRMSICDRLKNVKLPVVSIDAPCGWNLDGNCSKNGTDMKKLQRVDPKVLVSLGIAKEYSIEFEGSFHFLVGKEFQQKICRELCIQKDALRLPGFPLNSSCVLLEANTRDFGWGQEPDEHTPSSSSIQE</sequence>
<dbReference type="EMBL" id="HBFP01011248">
    <property type="protein sequence ID" value="CAD8823723.1"/>
    <property type="molecule type" value="Transcribed_RNA"/>
</dbReference>
<feature type="domain" description="YjeF N-terminal" evidence="1">
    <location>
        <begin position="104"/>
        <end position="276"/>
    </location>
</feature>